<proteinExistence type="predicted"/>
<keyword evidence="1" id="KW-0812">Transmembrane</keyword>
<evidence type="ECO:0000313" key="2">
    <source>
        <dbReference type="EMBL" id="RNA35850.1"/>
    </source>
</evidence>
<dbReference type="AlphaFoldDB" id="A0A3M7SJP1"/>
<feature type="transmembrane region" description="Helical" evidence="1">
    <location>
        <begin position="79"/>
        <end position="99"/>
    </location>
</feature>
<dbReference type="Proteomes" id="UP000276133">
    <property type="component" value="Unassembled WGS sequence"/>
</dbReference>
<evidence type="ECO:0000256" key="1">
    <source>
        <dbReference type="SAM" id="Phobius"/>
    </source>
</evidence>
<protein>
    <submittedName>
        <fullName evidence="2">Uncharacterized protein</fullName>
    </submittedName>
</protein>
<comment type="caution">
    <text evidence="2">The sequence shown here is derived from an EMBL/GenBank/DDBJ whole genome shotgun (WGS) entry which is preliminary data.</text>
</comment>
<gene>
    <name evidence="2" type="ORF">BpHYR1_054691</name>
</gene>
<accession>A0A3M7SJP1</accession>
<keyword evidence="1" id="KW-0472">Membrane</keyword>
<reference evidence="2 3" key="1">
    <citation type="journal article" date="2018" name="Sci. Rep.">
        <title>Genomic signatures of local adaptation to the degree of environmental predictability in rotifers.</title>
        <authorList>
            <person name="Franch-Gras L."/>
            <person name="Hahn C."/>
            <person name="Garcia-Roger E.M."/>
            <person name="Carmona M.J."/>
            <person name="Serra M."/>
            <person name="Gomez A."/>
        </authorList>
    </citation>
    <scope>NUCLEOTIDE SEQUENCE [LARGE SCALE GENOMIC DNA]</scope>
    <source>
        <strain evidence="2">HYR1</strain>
    </source>
</reference>
<dbReference type="EMBL" id="REGN01001282">
    <property type="protein sequence ID" value="RNA35850.1"/>
    <property type="molecule type" value="Genomic_DNA"/>
</dbReference>
<evidence type="ECO:0000313" key="3">
    <source>
        <dbReference type="Proteomes" id="UP000276133"/>
    </source>
</evidence>
<keyword evidence="1" id="KW-1133">Transmembrane helix</keyword>
<keyword evidence="3" id="KW-1185">Reference proteome</keyword>
<organism evidence="2 3">
    <name type="scientific">Brachionus plicatilis</name>
    <name type="common">Marine rotifer</name>
    <name type="synonym">Brachionus muelleri</name>
    <dbReference type="NCBI Taxonomy" id="10195"/>
    <lineage>
        <taxon>Eukaryota</taxon>
        <taxon>Metazoa</taxon>
        <taxon>Spiralia</taxon>
        <taxon>Gnathifera</taxon>
        <taxon>Rotifera</taxon>
        <taxon>Eurotatoria</taxon>
        <taxon>Monogononta</taxon>
        <taxon>Pseudotrocha</taxon>
        <taxon>Ploima</taxon>
        <taxon>Brachionidae</taxon>
        <taxon>Brachionus</taxon>
    </lineage>
</organism>
<sequence length="108" mass="12916">MSFSWSIRLKKKKNYFLKNLTPGFVITFKTERLVLNEFFAYIKRFLKIEKKKNNISFYFECLVISKMFFKTFFKGSWSYLLFSTIMALGLVLNSFFLGCDFDNAKLPH</sequence>
<name>A0A3M7SJP1_BRAPC</name>